<dbReference type="PANTHER" id="PTHR43877">
    <property type="entry name" value="AMINOALKYLPHOSPHONATE N-ACETYLTRANSFERASE-RELATED-RELATED"/>
    <property type="match status" value="1"/>
</dbReference>
<evidence type="ECO:0000259" key="3">
    <source>
        <dbReference type="PROSITE" id="PS51186"/>
    </source>
</evidence>
<evidence type="ECO:0000313" key="4">
    <source>
        <dbReference type="EMBL" id="GLY88028.1"/>
    </source>
</evidence>
<organism evidence="4 5">
    <name type="scientific">Actinoallomurus iriomotensis</name>
    <dbReference type="NCBI Taxonomy" id="478107"/>
    <lineage>
        <taxon>Bacteria</taxon>
        <taxon>Bacillati</taxon>
        <taxon>Actinomycetota</taxon>
        <taxon>Actinomycetes</taxon>
        <taxon>Streptosporangiales</taxon>
        <taxon>Thermomonosporaceae</taxon>
        <taxon>Actinoallomurus</taxon>
    </lineage>
</organism>
<dbReference type="AlphaFoldDB" id="A0A9W6VWN7"/>
<dbReference type="PANTHER" id="PTHR43877:SF1">
    <property type="entry name" value="ACETYLTRANSFERASE"/>
    <property type="match status" value="1"/>
</dbReference>
<dbReference type="Proteomes" id="UP001165074">
    <property type="component" value="Unassembled WGS sequence"/>
</dbReference>
<feature type="domain" description="N-acetyltransferase" evidence="3">
    <location>
        <begin position="25"/>
        <end position="164"/>
    </location>
</feature>
<keyword evidence="1" id="KW-0808">Transferase</keyword>
<dbReference type="InterPro" id="IPR016181">
    <property type="entry name" value="Acyl_CoA_acyltransferase"/>
</dbReference>
<dbReference type="Pfam" id="PF00583">
    <property type="entry name" value="Acetyltransf_1"/>
    <property type="match status" value="1"/>
</dbReference>
<evidence type="ECO:0000313" key="5">
    <source>
        <dbReference type="Proteomes" id="UP001165074"/>
    </source>
</evidence>
<dbReference type="SUPFAM" id="SSF55729">
    <property type="entry name" value="Acyl-CoA N-acyltransferases (Nat)"/>
    <property type="match status" value="1"/>
</dbReference>
<keyword evidence="5" id="KW-1185">Reference proteome</keyword>
<sequence length="164" mass="17734">MTDRPAAAPKRFRLDVRLPRDVPAHDFRHPVEADIPALGRLMWDAYRGTPDEQDTGGSVASATEEVRLAFTGAHGPFLPTASFVADDEARPVAAALVTVWREVPLLAYVFTAPSHAGRGLGRGLIEAVMHALGEQGHPLLSLAVTEHNGRARRLYESLGFTPHG</sequence>
<proteinExistence type="predicted"/>
<accession>A0A9W6VWN7</accession>
<comment type="caution">
    <text evidence="4">The sequence shown here is derived from an EMBL/GenBank/DDBJ whole genome shotgun (WGS) entry which is preliminary data.</text>
</comment>
<dbReference type="InterPro" id="IPR000182">
    <property type="entry name" value="GNAT_dom"/>
</dbReference>
<evidence type="ECO:0000256" key="1">
    <source>
        <dbReference type="ARBA" id="ARBA00022679"/>
    </source>
</evidence>
<keyword evidence="2" id="KW-0012">Acyltransferase</keyword>
<name>A0A9W6VWN7_9ACTN</name>
<protein>
    <recommendedName>
        <fullName evidence="3">N-acetyltransferase domain-containing protein</fullName>
    </recommendedName>
</protein>
<gene>
    <name evidence="4" type="ORF">Airi02_059570</name>
</gene>
<dbReference type="EMBL" id="BSTK01000009">
    <property type="protein sequence ID" value="GLY88028.1"/>
    <property type="molecule type" value="Genomic_DNA"/>
</dbReference>
<dbReference type="PROSITE" id="PS51186">
    <property type="entry name" value="GNAT"/>
    <property type="match status" value="1"/>
</dbReference>
<evidence type="ECO:0000256" key="2">
    <source>
        <dbReference type="ARBA" id="ARBA00023315"/>
    </source>
</evidence>
<dbReference type="InterPro" id="IPR050832">
    <property type="entry name" value="Bact_Acetyltransf"/>
</dbReference>
<dbReference type="RefSeq" id="WP_285577557.1">
    <property type="nucleotide sequence ID" value="NZ_BSTK01000009.1"/>
</dbReference>
<dbReference type="CDD" id="cd04301">
    <property type="entry name" value="NAT_SF"/>
    <property type="match status" value="1"/>
</dbReference>
<dbReference type="GO" id="GO:0016747">
    <property type="term" value="F:acyltransferase activity, transferring groups other than amino-acyl groups"/>
    <property type="evidence" value="ECO:0007669"/>
    <property type="project" value="InterPro"/>
</dbReference>
<dbReference type="Gene3D" id="3.40.630.30">
    <property type="match status" value="1"/>
</dbReference>
<reference evidence="4" key="1">
    <citation type="submission" date="2023-03" db="EMBL/GenBank/DDBJ databases">
        <title>Actinoallomurus iriomotensis NBRC 103684.</title>
        <authorList>
            <person name="Ichikawa N."/>
            <person name="Sato H."/>
            <person name="Tonouchi N."/>
        </authorList>
    </citation>
    <scope>NUCLEOTIDE SEQUENCE</scope>
    <source>
        <strain evidence="4">NBRC 103684</strain>
    </source>
</reference>